<feature type="transmembrane region" description="Helical" evidence="1">
    <location>
        <begin position="75"/>
        <end position="92"/>
    </location>
</feature>
<proteinExistence type="predicted"/>
<name>A0AAV7HPH8_DENCH</name>
<dbReference type="AlphaFoldDB" id="A0AAV7HPH8"/>
<evidence type="ECO:0000256" key="1">
    <source>
        <dbReference type="SAM" id="Phobius"/>
    </source>
</evidence>
<accession>A0AAV7HPH8</accession>
<comment type="caution">
    <text evidence="2">The sequence shown here is derived from an EMBL/GenBank/DDBJ whole genome shotgun (WGS) entry which is preliminary data.</text>
</comment>
<feature type="transmembrane region" description="Helical" evidence="1">
    <location>
        <begin position="15"/>
        <end position="35"/>
    </location>
</feature>
<feature type="transmembrane region" description="Helical" evidence="1">
    <location>
        <begin position="47"/>
        <end position="69"/>
    </location>
</feature>
<dbReference type="EMBL" id="JAGFBR010000001">
    <property type="protein sequence ID" value="KAH0470682.1"/>
    <property type="molecule type" value="Genomic_DNA"/>
</dbReference>
<gene>
    <name evidence="2" type="ORF">IEQ34_000405</name>
</gene>
<dbReference type="Proteomes" id="UP000775213">
    <property type="component" value="Unassembled WGS sequence"/>
</dbReference>
<keyword evidence="1" id="KW-0472">Membrane</keyword>
<keyword evidence="3" id="KW-1185">Reference proteome</keyword>
<keyword evidence="1" id="KW-1133">Transmembrane helix</keyword>
<reference evidence="2 3" key="1">
    <citation type="journal article" date="2021" name="Hortic Res">
        <title>Chromosome-scale assembly of the Dendrobium chrysotoxum genome enhances the understanding of orchid evolution.</title>
        <authorList>
            <person name="Zhang Y."/>
            <person name="Zhang G.Q."/>
            <person name="Zhang D."/>
            <person name="Liu X.D."/>
            <person name="Xu X.Y."/>
            <person name="Sun W.H."/>
            <person name="Yu X."/>
            <person name="Zhu X."/>
            <person name="Wang Z.W."/>
            <person name="Zhao X."/>
            <person name="Zhong W.Y."/>
            <person name="Chen H."/>
            <person name="Yin W.L."/>
            <person name="Huang T."/>
            <person name="Niu S.C."/>
            <person name="Liu Z.J."/>
        </authorList>
    </citation>
    <scope>NUCLEOTIDE SEQUENCE [LARGE SCALE GENOMIC DNA]</scope>
    <source>
        <strain evidence="2">Lindl</strain>
    </source>
</reference>
<protein>
    <submittedName>
        <fullName evidence="2">Uncharacterized protein</fullName>
    </submittedName>
</protein>
<evidence type="ECO:0000313" key="3">
    <source>
        <dbReference type="Proteomes" id="UP000775213"/>
    </source>
</evidence>
<keyword evidence="1" id="KW-0812">Transmembrane</keyword>
<evidence type="ECO:0000313" key="2">
    <source>
        <dbReference type="EMBL" id="KAH0470682.1"/>
    </source>
</evidence>
<sequence>MLVGKFALRHPNLDLMFTLFGSFSVGLLDQCHIVIQSSNDLDYSSIFFIRSYKFILINYGCLNGLIILILRKNLFLLWCGFIFLICVCICLTL</sequence>
<organism evidence="2 3">
    <name type="scientific">Dendrobium chrysotoxum</name>
    <name type="common">Orchid</name>
    <dbReference type="NCBI Taxonomy" id="161865"/>
    <lineage>
        <taxon>Eukaryota</taxon>
        <taxon>Viridiplantae</taxon>
        <taxon>Streptophyta</taxon>
        <taxon>Embryophyta</taxon>
        <taxon>Tracheophyta</taxon>
        <taxon>Spermatophyta</taxon>
        <taxon>Magnoliopsida</taxon>
        <taxon>Liliopsida</taxon>
        <taxon>Asparagales</taxon>
        <taxon>Orchidaceae</taxon>
        <taxon>Epidendroideae</taxon>
        <taxon>Malaxideae</taxon>
        <taxon>Dendrobiinae</taxon>
        <taxon>Dendrobium</taxon>
    </lineage>
</organism>